<dbReference type="GO" id="GO:0007288">
    <property type="term" value="P:sperm axoneme assembly"/>
    <property type="evidence" value="ECO:0007669"/>
    <property type="project" value="Ensembl"/>
</dbReference>
<keyword evidence="1 2" id="KW-0175">Coiled coil</keyword>
<organism evidence="4 5">
    <name type="scientific">Vombatus ursinus</name>
    <name type="common">Common wombat</name>
    <dbReference type="NCBI Taxonomy" id="29139"/>
    <lineage>
        <taxon>Eukaryota</taxon>
        <taxon>Metazoa</taxon>
        <taxon>Chordata</taxon>
        <taxon>Craniata</taxon>
        <taxon>Vertebrata</taxon>
        <taxon>Euteleostomi</taxon>
        <taxon>Mammalia</taxon>
        <taxon>Metatheria</taxon>
        <taxon>Diprotodontia</taxon>
        <taxon>Vombatidae</taxon>
        <taxon>Vombatus</taxon>
    </lineage>
</organism>
<proteinExistence type="predicted"/>
<feature type="compositionally biased region" description="Acidic residues" evidence="3">
    <location>
        <begin position="1"/>
        <end position="13"/>
    </location>
</feature>
<dbReference type="GO" id="GO:0010467">
    <property type="term" value="P:gene expression"/>
    <property type="evidence" value="ECO:0007669"/>
    <property type="project" value="Ensembl"/>
</dbReference>
<dbReference type="Proteomes" id="UP000314987">
    <property type="component" value="Unassembled WGS sequence"/>
</dbReference>
<dbReference type="GeneTree" id="ENSGT00530000063534"/>
<reference evidence="4" key="2">
    <citation type="submission" date="2025-08" db="UniProtKB">
        <authorList>
            <consortium name="Ensembl"/>
        </authorList>
    </citation>
    <scope>IDENTIFICATION</scope>
</reference>
<dbReference type="RefSeq" id="XP_027694408.1">
    <property type="nucleotide sequence ID" value="XM_027838607.1"/>
</dbReference>
<feature type="coiled-coil region" evidence="2">
    <location>
        <begin position="188"/>
        <end position="250"/>
    </location>
</feature>
<dbReference type="CTD" id="57639"/>
<dbReference type="GO" id="GO:0005930">
    <property type="term" value="C:axoneme"/>
    <property type="evidence" value="ECO:0007669"/>
    <property type="project" value="Ensembl"/>
</dbReference>
<dbReference type="PANTHER" id="PTHR32083:SF34">
    <property type="entry name" value="COILED-COIL DOMAIN-CONTAINING PROTEIN 146"/>
    <property type="match status" value="1"/>
</dbReference>
<dbReference type="OrthoDB" id="10262929at2759"/>
<dbReference type="GO" id="GO:0006997">
    <property type="term" value="P:nucleus organization"/>
    <property type="evidence" value="ECO:0007669"/>
    <property type="project" value="Ensembl"/>
</dbReference>
<keyword evidence="5" id="KW-1185">Reference proteome</keyword>
<feature type="coiled-coil region" evidence="2">
    <location>
        <begin position="279"/>
        <end position="334"/>
    </location>
</feature>
<sequence>MDEDSSSSSDSDEESKKKESKPTEPSVPFLQAQTQFIAAIAPTINIQDERFIDLTTSPAFKCLDELFAAGKIPGTRMAELKAKYTLLHDIVISTQESELQLLQDAKRFTSEIEQQQRHLENADTFPEGISTEVSKMREQLLKYQNEYNAAKEREFHTQYRLSSLKEEKMLVQKEYEKIPKPGEMEKRMKLLKENSEDLRKEVIQKKLEIKNLREDLQYKQKLSLKDKKELDDLLEEEDNLKDEVVRHQSIPLQIGKEIEKIFRKRLETEKKRAILVDQVNDINETLRRSEQKVNSLLAEKEEVVKEVEGKRALLEIKEREFNQLSKLLELTRENEASLLTERGILELNLHNCLIDKHNFHDEVTRKQREKDRDIRNLKKMELLLKVSMDSLAQIQTLHQQLTLEMESIPKDDSLIVERRRDLQKEVELAKRNLAQQKVLTEVEARLLEQFIAEENRLYKEQEFFREQLENLNRLQQTKTEEREKKAKDYIKAQQRLTNIIKEVKSKDVELRLCKKKKHEIRRRLKEFSKLYDTIRNERNKFVNLLHTTHQRVYEIKEKLKLSINEMEILRNSSVVQDRKLQNSLLKRSNNLTIKESMENDVCKVIAILQERREKREEQLNNIDRLANVVTFIEEEMVQLRKKYEKAVQSRNESGVLLIEREEEVCIFYEKINIQEMMKRNGDIELHILEEKLRFLKLKIAERKRKIYVSQKMLPLKRTLNMEIAVLQIQFSQCTDRINFLEAKFVNPSGKNRARLLGGKDLTLKEMISKIDQLEFHLAEKEEKLLEKEFIFEQVTRLTDRLRTRTQTCKQDTLLLAKKMNEYQKKIKDCTHKMMALVAELSMQQALTLELQKEIRDKREFLTNCNERLDQGLPLPKEIEEDWLKVLRDEDMHQLAVAERTLIALEEKNNMLPSGVYTTAIPRPNAYIPEAEATLPLPRPYGRAPPFKPSEPGSNMRHIRKPTIKPIEI</sequence>
<dbReference type="GO" id="GO:1905198">
    <property type="term" value="P:manchette assembly"/>
    <property type="evidence" value="ECO:0007669"/>
    <property type="project" value="Ensembl"/>
</dbReference>
<dbReference type="GO" id="GO:0008283">
    <property type="term" value="P:cell population proliferation"/>
    <property type="evidence" value="ECO:0007669"/>
    <property type="project" value="Ensembl"/>
</dbReference>
<accession>A0A4X2L1N3</accession>
<dbReference type="AlphaFoldDB" id="A0A4X2L1N3"/>
<dbReference type="STRING" id="29139.ENSVURP00010016146"/>
<feature type="region of interest" description="Disordered" evidence="3">
    <location>
        <begin position="1"/>
        <end position="28"/>
    </location>
</feature>
<dbReference type="GO" id="GO:0007338">
    <property type="term" value="P:single fertilization"/>
    <property type="evidence" value="ECO:0007669"/>
    <property type="project" value="Ensembl"/>
</dbReference>
<feature type="region of interest" description="Disordered" evidence="3">
    <location>
        <begin position="936"/>
        <end position="968"/>
    </location>
</feature>
<name>A0A4X2L1N3_VOMUR</name>
<dbReference type="GO" id="GO:0005813">
    <property type="term" value="C:centrosome"/>
    <property type="evidence" value="ECO:0007669"/>
    <property type="project" value="Ensembl"/>
</dbReference>
<dbReference type="GO" id="GO:0044877">
    <property type="term" value="F:protein-containing complex binding"/>
    <property type="evidence" value="ECO:0007669"/>
    <property type="project" value="Ensembl"/>
</dbReference>
<reference evidence="4" key="3">
    <citation type="submission" date="2025-09" db="UniProtKB">
        <authorList>
            <consortium name="Ensembl"/>
        </authorList>
    </citation>
    <scope>IDENTIFICATION</scope>
</reference>
<dbReference type="PANTHER" id="PTHR32083">
    <property type="entry name" value="CILIA AND FLAGELLA-ASSOCIATED PROTEIN 58-RELATED"/>
    <property type="match status" value="1"/>
</dbReference>
<evidence type="ECO:0000313" key="4">
    <source>
        <dbReference type="Ensembl" id="ENSVURP00010016146.1"/>
    </source>
</evidence>
<dbReference type="RefSeq" id="XP_027694406.1">
    <property type="nucleotide sequence ID" value="XM_027838605.1"/>
</dbReference>
<dbReference type="GO" id="GO:0000902">
    <property type="term" value="P:cell morphogenesis"/>
    <property type="evidence" value="ECO:0007669"/>
    <property type="project" value="Ensembl"/>
</dbReference>
<dbReference type="GO" id="GO:0030496">
    <property type="term" value="C:midbody"/>
    <property type="evidence" value="ECO:0007669"/>
    <property type="project" value="Ensembl"/>
</dbReference>
<evidence type="ECO:0000256" key="2">
    <source>
        <dbReference type="SAM" id="Coils"/>
    </source>
</evidence>
<dbReference type="Ensembl" id="ENSVURT00010018351.1">
    <property type="protein sequence ID" value="ENSVURP00010016146.1"/>
    <property type="gene ID" value="ENSVURG00010012370.1"/>
</dbReference>
<reference evidence="5" key="1">
    <citation type="submission" date="2018-12" db="EMBL/GenBank/DDBJ databases">
        <authorList>
            <person name="Yazar S."/>
        </authorList>
    </citation>
    <scope>NUCLEOTIDE SEQUENCE [LARGE SCALE GENOMIC DNA]</scope>
</reference>
<dbReference type="OMA" id="PRPNAYV"/>
<evidence type="ECO:0000256" key="1">
    <source>
        <dbReference type="ARBA" id="ARBA00023054"/>
    </source>
</evidence>
<dbReference type="GO" id="GO:0120212">
    <property type="term" value="C:sperm head-tail coupling apparatus"/>
    <property type="evidence" value="ECO:0007669"/>
    <property type="project" value="Ensembl"/>
</dbReference>
<evidence type="ECO:0000256" key="3">
    <source>
        <dbReference type="SAM" id="MobiDB-lite"/>
    </source>
</evidence>
<evidence type="ECO:0000313" key="5">
    <source>
        <dbReference type="Proteomes" id="UP000314987"/>
    </source>
</evidence>
<dbReference type="GeneID" id="114025257"/>
<dbReference type="GO" id="GO:0005814">
    <property type="term" value="C:centriole"/>
    <property type="evidence" value="ECO:0007669"/>
    <property type="project" value="Ensembl"/>
</dbReference>
<feature type="coiled-coil region" evidence="2">
    <location>
        <begin position="605"/>
        <end position="649"/>
    </location>
</feature>
<protein>
    <submittedName>
        <fullName evidence="4">Coiled-coil domain containing 146</fullName>
    </submittedName>
</protein>
<gene>
    <name evidence="4" type="primary">CCDC146</name>
</gene>
<dbReference type="GO" id="GO:0036126">
    <property type="term" value="C:sperm flagellum"/>
    <property type="evidence" value="ECO:0007669"/>
    <property type="project" value="Ensembl"/>
</dbReference>
<dbReference type="GO" id="GO:0036064">
    <property type="term" value="C:ciliary basal body"/>
    <property type="evidence" value="ECO:0007669"/>
    <property type="project" value="Ensembl"/>
</dbReference>